<evidence type="ECO:0000313" key="2">
    <source>
        <dbReference type="WBParaSite" id="ES5_v2.g29698.t1"/>
    </source>
</evidence>
<accession>A0AC34GJ68</accession>
<dbReference type="Proteomes" id="UP000887579">
    <property type="component" value="Unplaced"/>
</dbReference>
<dbReference type="WBParaSite" id="ES5_v2.g29698.t1">
    <property type="protein sequence ID" value="ES5_v2.g29698.t1"/>
    <property type="gene ID" value="ES5_v2.g29698"/>
</dbReference>
<protein>
    <submittedName>
        <fullName evidence="2">Uncharacterized protein</fullName>
    </submittedName>
</protein>
<reference evidence="2" key="1">
    <citation type="submission" date="2022-11" db="UniProtKB">
        <authorList>
            <consortium name="WormBaseParasite"/>
        </authorList>
    </citation>
    <scope>IDENTIFICATION</scope>
</reference>
<organism evidence="1 2">
    <name type="scientific">Panagrolaimus sp. ES5</name>
    <dbReference type="NCBI Taxonomy" id="591445"/>
    <lineage>
        <taxon>Eukaryota</taxon>
        <taxon>Metazoa</taxon>
        <taxon>Ecdysozoa</taxon>
        <taxon>Nematoda</taxon>
        <taxon>Chromadorea</taxon>
        <taxon>Rhabditida</taxon>
        <taxon>Tylenchina</taxon>
        <taxon>Panagrolaimomorpha</taxon>
        <taxon>Panagrolaimoidea</taxon>
        <taxon>Panagrolaimidae</taxon>
        <taxon>Panagrolaimus</taxon>
    </lineage>
</organism>
<sequence>YQFTPNFYVRPNLNSSIFQCYFKYDNRLLNSEYSFTKSSTLSQHIAAYEAAIGQNDLILPIQLKSLGKSVKDFKNVVADKSLQAARDIYEFPRQQENGETTTPEVAQHKTSQNLVNPNLSPSPTGQKRPWISPFAQYIRPPEQRIHNLITQIKQLEATNLELQTQNAEQKSCIEDLSKENENFKTLKEQKDEQRLIIDRLLKENKELKVENEVLQKENLAVK</sequence>
<evidence type="ECO:0000313" key="1">
    <source>
        <dbReference type="Proteomes" id="UP000887579"/>
    </source>
</evidence>
<proteinExistence type="predicted"/>
<name>A0AC34GJ68_9BILA</name>